<dbReference type="Proteomes" id="UP000325030">
    <property type="component" value="Chromosome"/>
</dbReference>
<dbReference type="AlphaFoldDB" id="A0A510E4K4"/>
<evidence type="ECO:0000313" key="7">
    <source>
        <dbReference type="Proteomes" id="UP000325030"/>
    </source>
</evidence>
<proteinExistence type="inferred from homology"/>
<dbReference type="InterPro" id="IPR006094">
    <property type="entry name" value="Oxid_FAD_bind_N"/>
</dbReference>
<dbReference type="Proteomes" id="UP000322983">
    <property type="component" value="Chromosome"/>
</dbReference>
<evidence type="ECO:0000256" key="2">
    <source>
        <dbReference type="SAM" id="Phobius"/>
    </source>
</evidence>
<accession>A0A510DWV6</accession>
<dbReference type="GO" id="GO:0008720">
    <property type="term" value="F:D-lactate dehydrogenase (NAD+) activity"/>
    <property type="evidence" value="ECO:0007669"/>
    <property type="project" value="TreeGrafter"/>
</dbReference>
<evidence type="ECO:0000313" key="6">
    <source>
        <dbReference type="Proteomes" id="UP000322983"/>
    </source>
</evidence>
<dbReference type="EMBL" id="AP018929">
    <property type="protein sequence ID" value="BBG24674.1"/>
    <property type="molecule type" value="Genomic_DNA"/>
</dbReference>
<dbReference type="InterPro" id="IPR036318">
    <property type="entry name" value="FAD-bd_PCMH-like_sf"/>
</dbReference>
<evidence type="ECO:0000313" key="5">
    <source>
        <dbReference type="EMBL" id="BBG27462.1"/>
    </source>
</evidence>
<gene>
    <name evidence="4" type="ORF">IC006_2008</name>
    <name evidence="5" type="ORF">IC007_2016</name>
</gene>
<dbReference type="GO" id="GO:1903457">
    <property type="term" value="P:lactate catabolic process"/>
    <property type="evidence" value="ECO:0007669"/>
    <property type="project" value="TreeGrafter"/>
</dbReference>
<reference evidence="5 6" key="2">
    <citation type="journal article" date="2020" name="Int. J. Syst. Evol. Microbiol.">
        <title>Sulfuracidifex tepidarius gen. nov., sp. nov. and transfer of Sulfolobus metallicus Huber and Stetter 1992 to the genus Sulfuracidifex as Sulfuracidifex metallicus comb. nov.</title>
        <authorList>
            <person name="Itoh T."/>
            <person name="Miura T."/>
            <person name="Sakai H.D."/>
            <person name="Kato S."/>
            <person name="Ohkuma M."/>
            <person name="Takashina T."/>
        </authorList>
    </citation>
    <scope>NUCLEOTIDE SEQUENCE</scope>
    <source>
        <strain evidence="4 6">IC-006</strain>
        <strain evidence="5">IC-007</strain>
    </source>
</reference>
<dbReference type="InterPro" id="IPR016169">
    <property type="entry name" value="FAD-bd_PCMH_sub2"/>
</dbReference>
<keyword evidence="6" id="KW-1185">Reference proteome</keyword>
<dbReference type="EMBL" id="AP018930">
    <property type="protein sequence ID" value="BBG27462.1"/>
    <property type="molecule type" value="Genomic_DNA"/>
</dbReference>
<dbReference type="STRING" id="1294262.GCA_001316085_01679"/>
<feature type="transmembrane region" description="Helical" evidence="2">
    <location>
        <begin position="89"/>
        <end position="111"/>
    </location>
</feature>
<keyword evidence="2" id="KW-0472">Membrane</keyword>
<dbReference type="GO" id="GO:0071949">
    <property type="term" value="F:FAD binding"/>
    <property type="evidence" value="ECO:0007669"/>
    <property type="project" value="InterPro"/>
</dbReference>
<dbReference type="Pfam" id="PF01565">
    <property type="entry name" value="FAD_binding_4"/>
    <property type="match status" value="1"/>
</dbReference>
<dbReference type="PROSITE" id="PS51387">
    <property type="entry name" value="FAD_PCMH"/>
    <property type="match status" value="1"/>
</dbReference>
<dbReference type="GO" id="GO:0004458">
    <property type="term" value="F:D-lactate dehydrogenase (cytochrome) activity"/>
    <property type="evidence" value="ECO:0007669"/>
    <property type="project" value="TreeGrafter"/>
</dbReference>
<evidence type="ECO:0000256" key="1">
    <source>
        <dbReference type="ARBA" id="ARBA00008000"/>
    </source>
</evidence>
<evidence type="ECO:0000313" key="4">
    <source>
        <dbReference type="EMBL" id="BBG24674.1"/>
    </source>
</evidence>
<name>A0A510E4K4_9CREN</name>
<dbReference type="PANTHER" id="PTHR11748:SF111">
    <property type="entry name" value="D-LACTATE DEHYDROGENASE, MITOCHONDRIAL-RELATED"/>
    <property type="match status" value="1"/>
</dbReference>
<dbReference type="PANTHER" id="PTHR11748">
    <property type="entry name" value="D-LACTATE DEHYDROGENASE"/>
    <property type="match status" value="1"/>
</dbReference>
<dbReference type="OrthoDB" id="26910at2157"/>
<organism evidence="5 7">
    <name type="scientific">Sulfuracidifex tepidarius</name>
    <dbReference type="NCBI Taxonomy" id="1294262"/>
    <lineage>
        <taxon>Archaea</taxon>
        <taxon>Thermoproteota</taxon>
        <taxon>Thermoprotei</taxon>
        <taxon>Sulfolobales</taxon>
        <taxon>Sulfolobaceae</taxon>
        <taxon>Sulfuracidifex</taxon>
    </lineage>
</organism>
<dbReference type="Gene3D" id="3.30.465.10">
    <property type="match status" value="1"/>
</dbReference>
<keyword evidence="2" id="KW-1133">Transmembrane helix</keyword>
<dbReference type="KEGG" id="step:IC006_2008"/>
<feature type="domain" description="FAD-binding PCMH-type" evidence="3">
    <location>
        <begin position="1"/>
        <end position="168"/>
    </location>
</feature>
<accession>A0A510E4K4</accession>
<reference evidence="7" key="1">
    <citation type="submission" date="2018-09" db="EMBL/GenBank/DDBJ databases">
        <title>Complete Genome Sequencing of Sulfolobus sp. JCM 16834.</title>
        <authorList>
            <person name="Kato S."/>
            <person name="Itoh T."/>
            <person name="Ohkuma M."/>
        </authorList>
    </citation>
    <scope>NUCLEOTIDE SEQUENCE [LARGE SCALE GENOMIC DNA]</scope>
    <source>
        <strain evidence="7">IC-007</strain>
    </source>
</reference>
<dbReference type="RefSeq" id="WP_054845954.1">
    <property type="nucleotide sequence ID" value="NZ_AP018929.1"/>
</dbReference>
<sequence>MVEIVEPRDYDEIKDVILETSRDEKKVKVVGTQSNELEADSDVLLSLRKITGILDLSEDDNYVKVKAGTPFHEVQEFLRRRGYMIPHSYWGSVGGLFSLNLPSVFSFWFGLPKDILLGATICTGLGEVVKSGGVTTKFSSGYKIWKALSGSMGKLGVFLDLTIKIIKTPEEMRFVKVKSDEAYPLMMSNKRPWGVACGNVSGEIECEALFAGFSRSVEQLSSGYEPGRIQEIRSPFIKNTRLGDELRILNEEKALVFPGVGLGIVEKREEVRLTKSFLMLKRALDPNFVLV</sequence>
<evidence type="ECO:0000259" key="3">
    <source>
        <dbReference type="PROSITE" id="PS51387"/>
    </source>
</evidence>
<dbReference type="SUPFAM" id="SSF56176">
    <property type="entry name" value="FAD-binding/transporter-associated domain-like"/>
    <property type="match status" value="1"/>
</dbReference>
<keyword evidence="2" id="KW-0812">Transmembrane</keyword>
<dbReference type="GeneID" id="41718350"/>
<dbReference type="InterPro" id="IPR016166">
    <property type="entry name" value="FAD-bd_PCMH"/>
</dbReference>
<protein>
    <submittedName>
        <fullName evidence="5">D-lactate dehydrogenase</fullName>
    </submittedName>
</protein>
<comment type="similarity">
    <text evidence="1">Belongs to the FAD-binding oxidoreductase/transferase type 4 family.</text>
</comment>